<evidence type="ECO:0000313" key="2">
    <source>
        <dbReference type="Proteomes" id="UP000007129"/>
    </source>
</evidence>
<reference evidence="1 2" key="1">
    <citation type="journal article" date="2012" name="BMC Genomics">
        <title>Tools to kill: Genome of one of the most destructive plant pathogenic fungi Macrophomina phaseolina.</title>
        <authorList>
            <person name="Islam M.S."/>
            <person name="Haque M.S."/>
            <person name="Islam M.M."/>
            <person name="Emdad E.M."/>
            <person name="Halim A."/>
            <person name="Hossen Q.M.M."/>
            <person name="Hossain M.Z."/>
            <person name="Ahmed B."/>
            <person name="Rahim S."/>
            <person name="Rahman M.S."/>
            <person name="Alam M.M."/>
            <person name="Hou S."/>
            <person name="Wan X."/>
            <person name="Saito J.A."/>
            <person name="Alam M."/>
        </authorList>
    </citation>
    <scope>NUCLEOTIDE SEQUENCE [LARGE SCALE GENOMIC DNA]</scope>
    <source>
        <strain evidence="1 2">MS6</strain>
    </source>
</reference>
<dbReference type="EMBL" id="AHHD01000546">
    <property type="protein sequence ID" value="EKG09942.1"/>
    <property type="molecule type" value="Genomic_DNA"/>
</dbReference>
<dbReference type="VEuPathDB" id="FungiDB:MPH_12977"/>
<dbReference type="HOGENOM" id="CLU_3387177_0_0_1"/>
<dbReference type="AlphaFoldDB" id="K2RAM3"/>
<protein>
    <submittedName>
        <fullName evidence="1">Uncharacterized protein</fullName>
    </submittedName>
</protein>
<feature type="non-terminal residue" evidence="1">
    <location>
        <position position="1"/>
    </location>
</feature>
<accession>K2RAM3</accession>
<proteinExistence type="predicted"/>
<organism evidence="1 2">
    <name type="scientific">Macrophomina phaseolina (strain MS6)</name>
    <name type="common">Charcoal rot fungus</name>
    <dbReference type="NCBI Taxonomy" id="1126212"/>
    <lineage>
        <taxon>Eukaryota</taxon>
        <taxon>Fungi</taxon>
        <taxon>Dikarya</taxon>
        <taxon>Ascomycota</taxon>
        <taxon>Pezizomycotina</taxon>
        <taxon>Dothideomycetes</taxon>
        <taxon>Dothideomycetes incertae sedis</taxon>
        <taxon>Botryosphaeriales</taxon>
        <taxon>Botryosphaeriaceae</taxon>
        <taxon>Macrophomina</taxon>
    </lineage>
</organism>
<comment type="caution">
    <text evidence="1">The sequence shown here is derived from an EMBL/GenBank/DDBJ whole genome shotgun (WGS) entry which is preliminary data.</text>
</comment>
<evidence type="ECO:0000313" key="1">
    <source>
        <dbReference type="EMBL" id="EKG09942.1"/>
    </source>
</evidence>
<sequence>TFYSFVSTTLRNLAPIKYVKVFLYILGLGRRVS</sequence>
<gene>
    <name evidence="1" type="ORF">MPH_12977</name>
</gene>
<dbReference type="Proteomes" id="UP000007129">
    <property type="component" value="Unassembled WGS sequence"/>
</dbReference>
<name>K2RAM3_MACPH</name>
<dbReference type="InParanoid" id="K2RAM3"/>